<keyword evidence="2 9" id="KW-0575">Peroxidase</keyword>
<dbReference type="KEGG" id="clia:C3E79_06260"/>
<comment type="cofactor">
    <cofactor evidence="1">
        <name>heme b</name>
        <dbReference type="ChEBI" id="CHEBI:60344"/>
    </cofactor>
</comment>
<keyword evidence="3" id="KW-0349">Heme</keyword>
<keyword evidence="10" id="KW-1185">Reference proteome</keyword>
<dbReference type="PANTHER" id="PTHR30521">
    <property type="entry name" value="DEFERROCHELATASE/PEROXIDASE"/>
    <property type="match status" value="1"/>
</dbReference>
<name>A0A2S0WEF8_9CORY</name>
<evidence type="ECO:0000256" key="3">
    <source>
        <dbReference type="ARBA" id="ARBA00022617"/>
    </source>
</evidence>
<keyword evidence="7" id="KW-0408">Iron</keyword>
<reference evidence="10" key="1">
    <citation type="submission" date="2018-01" db="EMBL/GenBank/DDBJ databases">
        <authorList>
            <person name="Li J."/>
        </authorList>
    </citation>
    <scope>NUCLEOTIDE SEQUENCE [LARGE SCALE GENOMIC DNA]</scope>
    <source>
        <strain evidence="10">2184</strain>
    </source>
</reference>
<dbReference type="PANTHER" id="PTHR30521:SF4">
    <property type="entry name" value="DEFERROCHELATASE"/>
    <property type="match status" value="1"/>
</dbReference>
<evidence type="ECO:0000256" key="1">
    <source>
        <dbReference type="ARBA" id="ARBA00001970"/>
    </source>
</evidence>
<evidence type="ECO:0000313" key="9">
    <source>
        <dbReference type="EMBL" id="AWB84130.1"/>
    </source>
</evidence>
<dbReference type="RefSeq" id="WP_108404139.1">
    <property type="nucleotide sequence ID" value="NZ_CP026948.1"/>
</dbReference>
<dbReference type="PROSITE" id="PS51257">
    <property type="entry name" value="PROKAR_LIPOPROTEIN"/>
    <property type="match status" value="1"/>
</dbReference>
<evidence type="ECO:0000256" key="4">
    <source>
        <dbReference type="ARBA" id="ARBA00022723"/>
    </source>
</evidence>
<organism evidence="9 10">
    <name type="scientific">Corynebacterium liangguodongii</name>
    <dbReference type="NCBI Taxonomy" id="2079535"/>
    <lineage>
        <taxon>Bacteria</taxon>
        <taxon>Bacillati</taxon>
        <taxon>Actinomycetota</taxon>
        <taxon>Actinomycetes</taxon>
        <taxon>Mycobacteriales</taxon>
        <taxon>Corynebacteriaceae</taxon>
        <taxon>Corynebacterium</taxon>
    </lineage>
</organism>
<evidence type="ECO:0000256" key="8">
    <source>
        <dbReference type="ARBA" id="ARBA00025737"/>
    </source>
</evidence>
<dbReference type="InterPro" id="IPR048327">
    <property type="entry name" value="Dyp_perox_N"/>
</dbReference>
<evidence type="ECO:0000256" key="2">
    <source>
        <dbReference type="ARBA" id="ARBA00022559"/>
    </source>
</evidence>
<dbReference type="GO" id="GO:0005829">
    <property type="term" value="C:cytosol"/>
    <property type="evidence" value="ECO:0007669"/>
    <property type="project" value="TreeGrafter"/>
</dbReference>
<dbReference type="PROSITE" id="PS51318">
    <property type="entry name" value="TAT"/>
    <property type="match status" value="1"/>
</dbReference>
<dbReference type="NCBIfam" id="TIGR01413">
    <property type="entry name" value="Dyp_perox_fam"/>
    <property type="match status" value="1"/>
</dbReference>
<dbReference type="SUPFAM" id="SSF54909">
    <property type="entry name" value="Dimeric alpha+beta barrel"/>
    <property type="match status" value="1"/>
</dbReference>
<keyword evidence="4" id="KW-0479">Metal-binding</keyword>
<dbReference type="PROSITE" id="PS51404">
    <property type="entry name" value="DYP_PEROXIDASE"/>
    <property type="match status" value="1"/>
</dbReference>
<comment type="similarity">
    <text evidence="8">Belongs to the DyP-type peroxidase family.</text>
</comment>
<gene>
    <name evidence="9" type="ORF">C3E79_06260</name>
</gene>
<evidence type="ECO:0000256" key="5">
    <source>
        <dbReference type="ARBA" id="ARBA00022729"/>
    </source>
</evidence>
<dbReference type="Pfam" id="PF20628">
    <property type="entry name" value="Dyp_perox_C"/>
    <property type="match status" value="1"/>
</dbReference>
<dbReference type="AlphaFoldDB" id="A0A2S0WEF8"/>
<evidence type="ECO:0000256" key="7">
    <source>
        <dbReference type="ARBA" id="ARBA00023004"/>
    </source>
</evidence>
<dbReference type="InterPro" id="IPR048328">
    <property type="entry name" value="Dyp_perox_C"/>
</dbReference>
<protein>
    <submittedName>
        <fullName evidence="9">Peroxidase</fullName>
    </submittedName>
</protein>
<dbReference type="GO" id="GO:0020037">
    <property type="term" value="F:heme binding"/>
    <property type="evidence" value="ECO:0007669"/>
    <property type="project" value="InterPro"/>
</dbReference>
<dbReference type="InterPro" id="IPR006314">
    <property type="entry name" value="Dyp_peroxidase"/>
</dbReference>
<proteinExistence type="inferred from homology"/>
<dbReference type="GO" id="GO:0046872">
    <property type="term" value="F:metal ion binding"/>
    <property type="evidence" value="ECO:0007669"/>
    <property type="project" value="UniProtKB-KW"/>
</dbReference>
<dbReference type="Pfam" id="PF04261">
    <property type="entry name" value="Dyp_perox_N"/>
    <property type="match status" value="1"/>
</dbReference>
<keyword evidence="6" id="KW-0560">Oxidoreductase</keyword>
<evidence type="ECO:0000256" key="6">
    <source>
        <dbReference type="ARBA" id="ARBA00023002"/>
    </source>
</evidence>
<evidence type="ECO:0000313" key="10">
    <source>
        <dbReference type="Proteomes" id="UP000244754"/>
    </source>
</evidence>
<dbReference type="GO" id="GO:0004601">
    <property type="term" value="F:peroxidase activity"/>
    <property type="evidence" value="ECO:0007669"/>
    <property type="project" value="UniProtKB-KW"/>
</dbReference>
<keyword evidence="5" id="KW-0732">Signal</keyword>
<dbReference type="InterPro" id="IPR006311">
    <property type="entry name" value="TAT_signal"/>
</dbReference>
<dbReference type="InterPro" id="IPR011008">
    <property type="entry name" value="Dimeric_a/b-barrel"/>
</dbReference>
<dbReference type="EMBL" id="CP026948">
    <property type="protein sequence ID" value="AWB84130.1"/>
    <property type="molecule type" value="Genomic_DNA"/>
</dbReference>
<sequence>MKLKRRAFIAGASAAGAAALAGCAARGEEEAARAEPTVPAVVDFDGAHQAGIVTRTQAALYLAGYNLRSRVDAPGFARLLRLLTADARALCAGEAPLGSLEPEMSRNPAALTVTCGIGERAFDIAAPEKKPAWLRDLPAFRRDQLDPAWGQTDVVLQICSDDPLTAAWALRHLTRAAADYATTAWVQQGFSQASGEATPRNMFGQVDGTVNPVSEDDYAAQVFADGPAGFAGGSSMVVRRIAMHLDEWELLDRASREQVIGRTLDTGAPLTGGGEFTAPDLRATDRFGLPVIDKNSHMARAMPPADHPEQRFKRRPYNYVLPPEPGSARLSNVGQIFIAYQKDPVAQFVPVQARLDEVDRLNTWITHIGSAVYWVPPGTSASGESEQYWGQSVFGSPRG</sequence>
<accession>A0A2S0WEF8</accession>
<dbReference type="Proteomes" id="UP000244754">
    <property type="component" value="Chromosome"/>
</dbReference>
<dbReference type="OrthoDB" id="9781066at2"/>